<dbReference type="InterPro" id="IPR050245">
    <property type="entry name" value="PrsA_foldase"/>
</dbReference>
<gene>
    <name evidence="9" type="primary">prsA2</name>
    <name evidence="9" type="ORF">Poly51_07900</name>
</gene>
<reference evidence="9 10" key="1">
    <citation type="submission" date="2019-02" db="EMBL/GenBank/DDBJ databases">
        <title>Deep-cultivation of Planctomycetes and their phenomic and genomic characterization uncovers novel biology.</title>
        <authorList>
            <person name="Wiegand S."/>
            <person name="Jogler M."/>
            <person name="Boedeker C."/>
            <person name="Pinto D."/>
            <person name="Vollmers J."/>
            <person name="Rivas-Marin E."/>
            <person name="Kohn T."/>
            <person name="Peeters S.H."/>
            <person name="Heuer A."/>
            <person name="Rast P."/>
            <person name="Oberbeckmann S."/>
            <person name="Bunk B."/>
            <person name="Jeske O."/>
            <person name="Meyerdierks A."/>
            <person name="Storesund J.E."/>
            <person name="Kallscheuer N."/>
            <person name="Luecker S."/>
            <person name="Lage O.M."/>
            <person name="Pohl T."/>
            <person name="Merkel B.J."/>
            <person name="Hornburger P."/>
            <person name="Mueller R.-W."/>
            <person name="Bruemmer F."/>
            <person name="Labrenz M."/>
            <person name="Spormann A.M."/>
            <person name="Op Den Camp H."/>
            <person name="Overmann J."/>
            <person name="Amann R."/>
            <person name="Jetten M.S.M."/>
            <person name="Mascher T."/>
            <person name="Medema M.H."/>
            <person name="Devos D.P."/>
            <person name="Kaster A.-K."/>
            <person name="Ovreas L."/>
            <person name="Rohde M."/>
            <person name="Galperin M.Y."/>
            <person name="Jogler C."/>
        </authorList>
    </citation>
    <scope>NUCLEOTIDE SEQUENCE [LARGE SCALE GENOMIC DNA]</scope>
    <source>
        <strain evidence="9 10">Poly51</strain>
    </source>
</reference>
<feature type="domain" description="PpiC" evidence="8">
    <location>
        <begin position="457"/>
        <end position="550"/>
    </location>
</feature>
<keyword evidence="4 6" id="KW-0697">Rotamase</keyword>
<keyword evidence="5 6" id="KW-0413">Isomerase</keyword>
<evidence type="ECO:0000256" key="3">
    <source>
        <dbReference type="ARBA" id="ARBA00022729"/>
    </source>
</evidence>
<dbReference type="PANTHER" id="PTHR47245:SF1">
    <property type="entry name" value="FOLDASE PROTEIN PRSA"/>
    <property type="match status" value="1"/>
</dbReference>
<dbReference type="InterPro" id="IPR046357">
    <property type="entry name" value="PPIase_dom_sf"/>
</dbReference>
<keyword evidence="10" id="KW-1185">Reference proteome</keyword>
<keyword evidence="3 7" id="KW-0732">Signal</keyword>
<comment type="caution">
    <text evidence="9">The sequence shown here is derived from an EMBL/GenBank/DDBJ whole genome shotgun (WGS) entry which is preliminary data.</text>
</comment>
<dbReference type="InterPro" id="IPR000297">
    <property type="entry name" value="PPIase_PpiC"/>
</dbReference>
<protein>
    <recommendedName>
        <fullName evidence="2">peptidylprolyl isomerase</fullName>
        <ecNumber evidence="2">5.2.1.8</ecNumber>
    </recommendedName>
</protein>
<evidence type="ECO:0000313" key="10">
    <source>
        <dbReference type="Proteomes" id="UP000318288"/>
    </source>
</evidence>
<name>A0A5C6FL44_9BACT</name>
<dbReference type="PANTHER" id="PTHR47245">
    <property type="entry name" value="PEPTIDYLPROLYL ISOMERASE"/>
    <property type="match status" value="1"/>
</dbReference>
<feature type="signal peptide" evidence="7">
    <location>
        <begin position="1"/>
        <end position="43"/>
    </location>
</feature>
<dbReference type="Gene3D" id="1.10.4030.10">
    <property type="entry name" value="Porin chaperone SurA, peptide-binding domain"/>
    <property type="match status" value="1"/>
</dbReference>
<evidence type="ECO:0000256" key="5">
    <source>
        <dbReference type="ARBA" id="ARBA00023235"/>
    </source>
</evidence>
<organism evidence="9 10">
    <name type="scientific">Rubripirellula tenax</name>
    <dbReference type="NCBI Taxonomy" id="2528015"/>
    <lineage>
        <taxon>Bacteria</taxon>
        <taxon>Pseudomonadati</taxon>
        <taxon>Planctomycetota</taxon>
        <taxon>Planctomycetia</taxon>
        <taxon>Pirellulales</taxon>
        <taxon>Pirellulaceae</taxon>
        <taxon>Rubripirellula</taxon>
    </lineage>
</organism>
<evidence type="ECO:0000256" key="7">
    <source>
        <dbReference type="SAM" id="SignalP"/>
    </source>
</evidence>
<evidence type="ECO:0000259" key="8">
    <source>
        <dbReference type="PROSITE" id="PS50198"/>
    </source>
</evidence>
<proteinExistence type="predicted"/>
<dbReference type="InterPro" id="IPR027304">
    <property type="entry name" value="Trigger_fact/SurA_dom_sf"/>
</dbReference>
<comment type="catalytic activity">
    <reaction evidence="1">
        <text>[protein]-peptidylproline (omega=180) = [protein]-peptidylproline (omega=0)</text>
        <dbReference type="Rhea" id="RHEA:16237"/>
        <dbReference type="Rhea" id="RHEA-COMP:10747"/>
        <dbReference type="Rhea" id="RHEA-COMP:10748"/>
        <dbReference type="ChEBI" id="CHEBI:83833"/>
        <dbReference type="ChEBI" id="CHEBI:83834"/>
        <dbReference type="EC" id="5.2.1.8"/>
    </reaction>
</comment>
<dbReference type="AlphaFoldDB" id="A0A5C6FL44"/>
<evidence type="ECO:0000256" key="6">
    <source>
        <dbReference type="PROSITE-ProRule" id="PRU00278"/>
    </source>
</evidence>
<evidence type="ECO:0000256" key="2">
    <source>
        <dbReference type="ARBA" id="ARBA00013194"/>
    </source>
</evidence>
<evidence type="ECO:0000256" key="1">
    <source>
        <dbReference type="ARBA" id="ARBA00000971"/>
    </source>
</evidence>
<dbReference type="Pfam" id="PF00639">
    <property type="entry name" value="Rotamase"/>
    <property type="match status" value="2"/>
</dbReference>
<feature type="domain" description="PpiC" evidence="8">
    <location>
        <begin position="178"/>
        <end position="269"/>
    </location>
</feature>
<dbReference type="SUPFAM" id="SSF109998">
    <property type="entry name" value="Triger factor/SurA peptide-binding domain-like"/>
    <property type="match status" value="2"/>
</dbReference>
<dbReference type="Gene3D" id="3.10.50.40">
    <property type="match status" value="2"/>
</dbReference>
<dbReference type="Proteomes" id="UP000318288">
    <property type="component" value="Unassembled WGS sequence"/>
</dbReference>
<evidence type="ECO:0000256" key="4">
    <source>
        <dbReference type="ARBA" id="ARBA00023110"/>
    </source>
</evidence>
<dbReference type="SUPFAM" id="SSF54534">
    <property type="entry name" value="FKBP-like"/>
    <property type="match status" value="2"/>
</dbReference>
<dbReference type="EC" id="5.2.1.8" evidence="2"/>
<dbReference type="RefSeq" id="WP_246114241.1">
    <property type="nucleotide sequence ID" value="NZ_SJPW01000001.1"/>
</dbReference>
<dbReference type="PROSITE" id="PS50198">
    <property type="entry name" value="PPIC_PPIASE_2"/>
    <property type="match status" value="2"/>
</dbReference>
<evidence type="ECO:0000313" key="9">
    <source>
        <dbReference type="EMBL" id="TWU60514.1"/>
    </source>
</evidence>
<sequence precursor="true">MPLQSARQLTIMTQFIRSLRRLLPSAIIAAAIVLMTAQSPANGQESLPAASQGSTNNIVAVVNADPISRKTLADQAVQRYGTDVIDNMINRHLILQSCQHNGIEVTKQDVTDEIRRLSSKFGLSMDSYLKLLKEERNIDPNQYSREIIWPMLALRRLVADKVDVTQEEFNQAFVAQFGEAVKCRLIMCDSEGKIQKLREQALADPSQFANLAKQFSEDESSASVGGLIPPMRRYSGDTRLEEAAFGLQDDDISEVMQLGDQWIMLQAVRRIPATSPSPQAMPAIREQISDRIRDEKMRSAATELFSKLQQEANVIKVLGTPELEQQYPGAGAIINGEQITLGLIGEECIKRHGEEVLEGEINRKLLTQALRQAGKRVTDADLQEEIARAATSYGILRNDGTPDTEAWMQQVLSTGNVTRNVYMEDSVWPSVALTKLVEDDLVLTDADLKEGFESAYGPRVEVLACVLSDQRSAQKIWEMARDNATDDFFGRLASQYSVEPVSSSNMGKVPPIRKHGGQPAVEKEAFSLKPGQLSGIIATGGKYIILRCQGFTEPVVTDPTAVQSELVRDLKEKKLRRLMADRIENLRTKAEIDNFLTAANEAPRVAEAR</sequence>
<dbReference type="Pfam" id="PF13624">
    <property type="entry name" value="SurA_N_3"/>
    <property type="match status" value="1"/>
</dbReference>
<dbReference type="EMBL" id="SJPW01000001">
    <property type="protein sequence ID" value="TWU60514.1"/>
    <property type="molecule type" value="Genomic_DNA"/>
</dbReference>
<feature type="chain" id="PRO_5022848130" description="peptidylprolyl isomerase" evidence="7">
    <location>
        <begin position="44"/>
        <end position="609"/>
    </location>
</feature>
<dbReference type="GO" id="GO:0003755">
    <property type="term" value="F:peptidyl-prolyl cis-trans isomerase activity"/>
    <property type="evidence" value="ECO:0007669"/>
    <property type="project" value="UniProtKB-KW"/>
</dbReference>
<accession>A0A5C6FL44</accession>